<organism evidence="3 4">
    <name type="scientific">Laccaria amethystina LaAM-08-1</name>
    <dbReference type="NCBI Taxonomy" id="1095629"/>
    <lineage>
        <taxon>Eukaryota</taxon>
        <taxon>Fungi</taxon>
        <taxon>Dikarya</taxon>
        <taxon>Basidiomycota</taxon>
        <taxon>Agaricomycotina</taxon>
        <taxon>Agaricomycetes</taxon>
        <taxon>Agaricomycetidae</taxon>
        <taxon>Agaricales</taxon>
        <taxon>Agaricineae</taxon>
        <taxon>Hydnangiaceae</taxon>
        <taxon>Laccaria</taxon>
    </lineage>
</organism>
<evidence type="ECO:0000313" key="3">
    <source>
        <dbReference type="EMBL" id="KIJ92945.1"/>
    </source>
</evidence>
<reference evidence="4" key="2">
    <citation type="submission" date="2015-01" db="EMBL/GenBank/DDBJ databases">
        <title>Evolutionary Origins and Diversification of the Mycorrhizal Mutualists.</title>
        <authorList>
            <consortium name="DOE Joint Genome Institute"/>
            <consortium name="Mycorrhizal Genomics Consortium"/>
            <person name="Kohler A."/>
            <person name="Kuo A."/>
            <person name="Nagy L.G."/>
            <person name="Floudas D."/>
            <person name="Copeland A."/>
            <person name="Barry K.W."/>
            <person name="Cichocki N."/>
            <person name="Veneault-Fourrey C."/>
            <person name="LaButti K."/>
            <person name="Lindquist E.A."/>
            <person name="Lipzen A."/>
            <person name="Lundell T."/>
            <person name="Morin E."/>
            <person name="Murat C."/>
            <person name="Riley R."/>
            <person name="Ohm R."/>
            <person name="Sun H."/>
            <person name="Tunlid A."/>
            <person name="Henrissat B."/>
            <person name="Grigoriev I.V."/>
            <person name="Hibbett D.S."/>
            <person name="Martin F."/>
        </authorList>
    </citation>
    <scope>NUCLEOTIDE SEQUENCE [LARGE SCALE GENOMIC DNA]</scope>
    <source>
        <strain evidence="4">LaAM-08-1</strain>
    </source>
</reference>
<feature type="non-terminal residue" evidence="3">
    <location>
        <position position="1"/>
    </location>
</feature>
<evidence type="ECO:0000256" key="2">
    <source>
        <dbReference type="SAM" id="MobiDB-lite"/>
    </source>
</evidence>
<feature type="coiled-coil region" evidence="1">
    <location>
        <begin position="11"/>
        <end position="45"/>
    </location>
</feature>
<name>A0A0C9WPN5_9AGAR</name>
<gene>
    <name evidence="3" type="ORF">K443DRAFT_112809</name>
</gene>
<feature type="region of interest" description="Disordered" evidence="2">
    <location>
        <begin position="60"/>
        <end position="85"/>
    </location>
</feature>
<keyword evidence="4" id="KW-1185">Reference proteome</keyword>
<accession>A0A0C9WPN5</accession>
<dbReference type="HOGENOM" id="CLU_2518644_0_0_1"/>
<dbReference type="AlphaFoldDB" id="A0A0C9WPN5"/>
<proteinExistence type="predicted"/>
<keyword evidence="1" id="KW-0175">Coiled coil</keyword>
<reference evidence="3 4" key="1">
    <citation type="submission" date="2014-04" db="EMBL/GenBank/DDBJ databases">
        <authorList>
            <consortium name="DOE Joint Genome Institute"/>
            <person name="Kuo A."/>
            <person name="Kohler A."/>
            <person name="Nagy L.G."/>
            <person name="Floudas D."/>
            <person name="Copeland A."/>
            <person name="Barry K.W."/>
            <person name="Cichocki N."/>
            <person name="Veneault-Fourrey C."/>
            <person name="LaButti K."/>
            <person name="Lindquist E.A."/>
            <person name="Lipzen A."/>
            <person name="Lundell T."/>
            <person name="Morin E."/>
            <person name="Murat C."/>
            <person name="Sun H."/>
            <person name="Tunlid A."/>
            <person name="Henrissat B."/>
            <person name="Grigoriev I.V."/>
            <person name="Hibbett D.S."/>
            <person name="Martin F."/>
            <person name="Nordberg H.P."/>
            <person name="Cantor M.N."/>
            <person name="Hua S.X."/>
        </authorList>
    </citation>
    <scope>NUCLEOTIDE SEQUENCE [LARGE SCALE GENOMIC DNA]</scope>
    <source>
        <strain evidence="3 4">LaAM-08-1</strain>
    </source>
</reference>
<dbReference type="Proteomes" id="UP000054477">
    <property type="component" value="Unassembled WGS sequence"/>
</dbReference>
<evidence type="ECO:0000256" key="1">
    <source>
        <dbReference type="SAM" id="Coils"/>
    </source>
</evidence>
<evidence type="ECO:0000313" key="4">
    <source>
        <dbReference type="Proteomes" id="UP000054477"/>
    </source>
</evidence>
<dbReference type="EMBL" id="KN838874">
    <property type="protein sequence ID" value="KIJ92945.1"/>
    <property type="molecule type" value="Genomic_DNA"/>
</dbReference>
<protein>
    <submittedName>
        <fullName evidence="3">Uncharacterized protein</fullName>
    </submittedName>
</protein>
<sequence length="85" mass="9373">NHNSTHLNDGLTQLNIKLGEVLNRLDAVERENHLLHAKLMELERELKCAGPARGAFKIPSMTRRSSSGSDVANWSVVHDAANDSD</sequence>
<feature type="compositionally biased region" description="Polar residues" evidence="2">
    <location>
        <begin position="62"/>
        <end position="72"/>
    </location>
</feature>